<proteinExistence type="predicted"/>
<dbReference type="Pfam" id="PF10327">
    <property type="entry name" value="7TM_GPCR_Sri"/>
    <property type="match status" value="1"/>
</dbReference>
<feature type="transmembrane region" description="Helical" evidence="1">
    <location>
        <begin position="141"/>
        <end position="163"/>
    </location>
</feature>
<organism evidence="2 3">
    <name type="scientific">Ditylenchus destructor</name>
    <dbReference type="NCBI Taxonomy" id="166010"/>
    <lineage>
        <taxon>Eukaryota</taxon>
        <taxon>Metazoa</taxon>
        <taxon>Ecdysozoa</taxon>
        <taxon>Nematoda</taxon>
        <taxon>Chromadorea</taxon>
        <taxon>Rhabditida</taxon>
        <taxon>Tylenchina</taxon>
        <taxon>Tylenchomorpha</taxon>
        <taxon>Sphaerularioidea</taxon>
        <taxon>Anguinidae</taxon>
        <taxon>Anguininae</taxon>
        <taxon>Ditylenchus</taxon>
    </lineage>
</organism>
<reference evidence="2" key="1">
    <citation type="submission" date="2022-01" db="EMBL/GenBank/DDBJ databases">
        <title>Genome Sequence Resource for Two Populations of Ditylenchus destructor, the Migratory Endoparasitic Phytonematode.</title>
        <authorList>
            <person name="Zhang H."/>
            <person name="Lin R."/>
            <person name="Xie B."/>
        </authorList>
    </citation>
    <scope>NUCLEOTIDE SEQUENCE</scope>
    <source>
        <strain evidence="2">BazhouSP</strain>
    </source>
</reference>
<accession>A0AAD4QV04</accession>
<dbReference type="EMBL" id="JAKKPZ010000089">
    <property type="protein sequence ID" value="KAI1702994.1"/>
    <property type="molecule type" value="Genomic_DNA"/>
</dbReference>
<keyword evidence="1" id="KW-1133">Transmembrane helix</keyword>
<keyword evidence="1" id="KW-0472">Membrane</keyword>
<dbReference type="InterPro" id="IPR019429">
    <property type="entry name" value="7TM_GPCR_serpentine_rcpt_Sri"/>
</dbReference>
<feature type="transmembrane region" description="Helical" evidence="1">
    <location>
        <begin position="98"/>
        <end position="120"/>
    </location>
</feature>
<keyword evidence="1" id="KW-0812">Transmembrane</keyword>
<feature type="transmembrane region" description="Helical" evidence="1">
    <location>
        <begin position="252"/>
        <end position="274"/>
    </location>
</feature>
<evidence type="ECO:0000313" key="2">
    <source>
        <dbReference type="EMBL" id="KAI1702994.1"/>
    </source>
</evidence>
<protein>
    <submittedName>
        <fullName evidence="2">Serpentine type 7TM GPCR chemoreceptor sri domain-containing protein</fullName>
    </submittedName>
</protein>
<dbReference type="Proteomes" id="UP001201812">
    <property type="component" value="Unassembled WGS sequence"/>
</dbReference>
<feature type="transmembrane region" description="Helical" evidence="1">
    <location>
        <begin position="54"/>
        <end position="78"/>
    </location>
</feature>
<name>A0AAD4QV04_9BILA</name>
<comment type="caution">
    <text evidence="2">The sequence shown here is derived from an EMBL/GenBank/DDBJ whole genome shotgun (WGS) entry which is preliminary data.</text>
</comment>
<sequence>MDLNLSLSDIYHPAIVTYYNYSLLLSFCLTTIILIPAIYVVLTQSKKAQMFKYLLLNQLLWSYLFCAIFVLEGNVPLFPIPGIYFSSIMKWFPEKMNIVLPIHLFISVGHTQSYFLACLYKVSYASAFNKLQFWFEDPRKLEAIVGGLLIIFSTIIVGPFLFYNYDVLQLRQVLLDEYPLLHQLIVHEPSVIASPVMTFPRNCTILTVALTAYGLYIPLTFISGFSIYLIFLRQAFLVKDFMNDKTYHNYLVVVHAKSVQICSVSLFLFIPFLIQFIVFSARLRHASLIALLAHFPASYHLFVEIIALFYFVRPYREFFMKTMGKIRMKVTTKSESESQQMPTLKPTLESS</sequence>
<evidence type="ECO:0000256" key="1">
    <source>
        <dbReference type="SAM" id="Phobius"/>
    </source>
</evidence>
<evidence type="ECO:0000313" key="3">
    <source>
        <dbReference type="Proteomes" id="UP001201812"/>
    </source>
</evidence>
<feature type="transmembrane region" description="Helical" evidence="1">
    <location>
        <begin position="286"/>
        <end position="312"/>
    </location>
</feature>
<feature type="transmembrane region" description="Helical" evidence="1">
    <location>
        <begin position="205"/>
        <end position="231"/>
    </location>
</feature>
<gene>
    <name evidence="2" type="ORF">DdX_15147</name>
</gene>
<keyword evidence="3" id="KW-1185">Reference proteome</keyword>
<dbReference type="AlphaFoldDB" id="A0AAD4QV04"/>
<feature type="transmembrane region" description="Helical" evidence="1">
    <location>
        <begin position="20"/>
        <end position="42"/>
    </location>
</feature>